<sequence length="244" mass="24673">MPNIPNTGARCPDGGSFYICENNATEFVGCYILDPCADGSGKCAHDDLRPASSGATTTTKSRNKSAAVAAPRQNGYMAPARLSSNDSDRAAFLEEVLKAEVSASASSSTTATTSTGSASGSHTEPTADTASAATGGAGGLHTGAVVGITLASTLAAIAILAFLVFKCRSGFSELQVVAPGQGITGPVNGPISPSAQSFGPGHPFREAWMPEPTIPVLVELDGNRWTPSNGRAHPSGYTARSGPC</sequence>
<name>A0ACB7P3V0_9PEZI</name>
<comment type="caution">
    <text evidence="1">The sequence shown here is derived from an EMBL/GenBank/DDBJ whole genome shotgun (WGS) entry which is preliminary data.</text>
</comment>
<evidence type="ECO:0000313" key="2">
    <source>
        <dbReference type="Proteomes" id="UP000724584"/>
    </source>
</evidence>
<dbReference type="Proteomes" id="UP000724584">
    <property type="component" value="Unassembled WGS sequence"/>
</dbReference>
<organism evidence="1 2">
    <name type="scientific">Chaetomium tenue</name>
    <dbReference type="NCBI Taxonomy" id="1854479"/>
    <lineage>
        <taxon>Eukaryota</taxon>
        <taxon>Fungi</taxon>
        <taxon>Dikarya</taxon>
        <taxon>Ascomycota</taxon>
        <taxon>Pezizomycotina</taxon>
        <taxon>Sordariomycetes</taxon>
        <taxon>Sordariomycetidae</taxon>
        <taxon>Sordariales</taxon>
        <taxon>Chaetomiaceae</taxon>
        <taxon>Chaetomium</taxon>
    </lineage>
</organism>
<proteinExistence type="predicted"/>
<accession>A0ACB7P3V0</accession>
<reference evidence="1 2" key="1">
    <citation type="journal article" date="2021" name="Nat. Commun.">
        <title>Genetic determinants of endophytism in the Arabidopsis root mycobiome.</title>
        <authorList>
            <person name="Mesny F."/>
            <person name="Miyauchi S."/>
            <person name="Thiergart T."/>
            <person name="Pickel B."/>
            <person name="Atanasova L."/>
            <person name="Karlsson M."/>
            <person name="Huettel B."/>
            <person name="Barry K.W."/>
            <person name="Haridas S."/>
            <person name="Chen C."/>
            <person name="Bauer D."/>
            <person name="Andreopoulos W."/>
            <person name="Pangilinan J."/>
            <person name="LaButti K."/>
            <person name="Riley R."/>
            <person name="Lipzen A."/>
            <person name="Clum A."/>
            <person name="Drula E."/>
            <person name="Henrissat B."/>
            <person name="Kohler A."/>
            <person name="Grigoriev I.V."/>
            <person name="Martin F.M."/>
            <person name="Hacquard S."/>
        </authorList>
    </citation>
    <scope>NUCLEOTIDE SEQUENCE [LARGE SCALE GENOMIC DNA]</scope>
    <source>
        <strain evidence="1 2">MPI-SDFR-AT-0079</strain>
    </source>
</reference>
<protein>
    <submittedName>
        <fullName evidence="1">Uncharacterized protein</fullName>
    </submittedName>
</protein>
<gene>
    <name evidence="1" type="ORF">F5144DRAFT_595803</name>
</gene>
<dbReference type="EMBL" id="JAGIZQ010000006">
    <property type="protein sequence ID" value="KAH6623678.1"/>
    <property type="molecule type" value="Genomic_DNA"/>
</dbReference>
<evidence type="ECO:0000313" key="1">
    <source>
        <dbReference type="EMBL" id="KAH6623678.1"/>
    </source>
</evidence>
<keyword evidence="2" id="KW-1185">Reference proteome</keyword>